<dbReference type="Proteomes" id="UP001223420">
    <property type="component" value="Unassembled WGS sequence"/>
</dbReference>
<evidence type="ECO:0000313" key="1">
    <source>
        <dbReference type="EMBL" id="MDQ0543013.1"/>
    </source>
</evidence>
<evidence type="ECO:0008006" key="3">
    <source>
        <dbReference type="Google" id="ProtNLM"/>
    </source>
</evidence>
<gene>
    <name evidence="1" type="ORF">QO001_001939</name>
</gene>
<protein>
    <recommendedName>
        <fullName evidence="3">Sugar transporter</fullName>
    </recommendedName>
</protein>
<sequence length="51" mass="5493">SLFTTQAFRMRNRDLVYVSNAPFTEVSKVLSAFSGVTGPLSSAATAYAYAK</sequence>
<organism evidence="1 2">
    <name type="scientific">Methylobacterium brachiatum</name>
    <dbReference type="NCBI Taxonomy" id="269660"/>
    <lineage>
        <taxon>Bacteria</taxon>
        <taxon>Pseudomonadati</taxon>
        <taxon>Pseudomonadota</taxon>
        <taxon>Alphaproteobacteria</taxon>
        <taxon>Hyphomicrobiales</taxon>
        <taxon>Methylobacteriaceae</taxon>
        <taxon>Methylobacterium</taxon>
    </lineage>
</organism>
<dbReference type="AlphaFoldDB" id="A0AAJ1WX94"/>
<name>A0AAJ1WX94_9HYPH</name>
<dbReference type="EMBL" id="JAUSWL010000003">
    <property type="protein sequence ID" value="MDQ0543013.1"/>
    <property type="molecule type" value="Genomic_DNA"/>
</dbReference>
<reference evidence="1" key="1">
    <citation type="submission" date="2023-07" db="EMBL/GenBank/DDBJ databases">
        <title>Genomic Encyclopedia of Type Strains, Phase IV (KMG-IV): sequencing the most valuable type-strain genomes for metagenomic binning, comparative biology and taxonomic classification.</title>
        <authorList>
            <person name="Goeker M."/>
        </authorList>
    </citation>
    <scope>NUCLEOTIDE SEQUENCE</scope>
    <source>
        <strain evidence="1">DSM 19569</strain>
    </source>
</reference>
<feature type="non-terminal residue" evidence="1">
    <location>
        <position position="1"/>
    </location>
</feature>
<comment type="caution">
    <text evidence="1">The sequence shown here is derived from an EMBL/GenBank/DDBJ whole genome shotgun (WGS) entry which is preliminary data.</text>
</comment>
<proteinExistence type="predicted"/>
<accession>A0AAJ1WX94</accession>
<evidence type="ECO:0000313" key="2">
    <source>
        <dbReference type="Proteomes" id="UP001223420"/>
    </source>
</evidence>